<proteinExistence type="predicted"/>
<dbReference type="SUPFAM" id="SSF55469">
    <property type="entry name" value="FMN-dependent nitroreductase-like"/>
    <property type="match status" value="1"/>
</dbReference>
<sequence length="214" mass="22908">MTTDTLSPSETPLLLDAQTADLLFREARTVNTFSPGEITDEQLAAVYDLVRWGPTAMNISPLRVLVVRTPEGRDRLAAHMADGNRAKTERAPLSLVMATDVDFHEHMGRLAPHMGAVAEGLAGAPEARAAMARDNAFLQIGYLIVGLRAAGLHAGPMAGFDAAGLDADLLAGTSWRSVLVINVGQAPAEHDDLPTPSTYPRQTRLDFTEVARTV</sequence>
<dbReference type="InterPro" id="IPR050461">
    <property type="entry name" value="Nitroreductase_HadB/RutE"/>
</dbReference>
<gene>
    <name evidence="2" type="ORF">FHR80_002589</name>
</gene>
<dbReference type="Proteomes" id="UP000518206">
    <property type="component" value="Unassembled WGS sequence"/>
</dbReference>
<dbReference type="AlphaFoldDB" id="A0A7W4YC19"/>
<dbReference type="Pfam" id="PF00881">
    <property type="entry name" value="Nitroreductase"/>
    <property type="match status" value="1"/>
</dbReference>
<evidence type="ECO:0000313" key="3">
    <source>
        <dbReference type="Proteomes" id="UP000518206"/>
    </source>
</evidence>
<accession>A0A7W4YC19</accession>
<dbReference type="EMBL" id="JACHVX010000003">
    <property type="protein sequence ID" value="MBB2923664.1"/>
    <property type="molecule type" value="Genomic_DNA"/>
</dbReference>
<dbReference type="InterPro" id="IPR000415">
    <property type="entry name" value="Nitroreductase-like"/>
</dbReference>
<dbReference type="RefSeq" id="WP_183296471.1">
    <property type="nucleotide sequence ID" value="NZ_JACHVX010000003.1"/>
</dbReference>
<evidence type="ECO:0000313" key="2">
    <source>
        <dbReference type="EMBL" id="MBB2923664.1"/>
    </source>
</evidence>
<feature type="domain" description="Nitroreductase" evidence="1">
    <location>
        <begin position="26"/>
        <end position="184"/>
    </location>
</feature>
<reference evidence="2 3" key="2">
    <citation type="submission" date="2020-08" db="EMBL/GenBank/DDBJ databases">
        <authorList>
            <person name="Partida-Martinez L."/>
            <person name="Huntemann M."/>
            <person name="Clum A."/>
            <person name="Wang J."/>
            <person name="Palaniappan K."/>
            <person name="Ritter S."/>
            <person name="Chen I.-M."/>
            <person name="Stamatis D."/>
            <person name="Reddy T."/>
            <person name="O'Malley R."/>
            <person name="Daum C."/>
            <person name="Shapiro N."/>
            <person name="Ivanova N."/>
            <person name="Kyrpides N."/>
            <person name="Woyke T."/>
        </authorList>
    </citation>
    <scope>NUCLEOTIDE SEQUENCE [LARGE SCALE GENOMIC DNA]</scope>
    <source>
        <strain evidence="2 3">RAS26</strain>
    </source>
</reference>
<evidence type="ECO:0000259" key="1">
    <source>
        <dbReference type="Pfam" id="PF00881"/>
    </source>
</evidence>
<dbReference type="GO" id="GO:0016491">
    <property type="term" value="F:oxidoreductase activity"/>
    <property type="evidence" value="ECO:0007669"/>
    <property type="project" value="UniProtKB-KW"/>
</dbReference>
<dbReference type="EC" id="1.1.1.-" evidence="2"/>
<protein>
    <submittedName>
        <fullName evidence="2">3-hydroxypropanoate dehydrogenase</fullName>
        <ecNumber evidence="2">1.1.1.-</ecNumber>
    </submittedName>
</protein>
<keyword evidence="2" id="KW-0560">Oxidoreductase</keyword>
<organism evidence="2 3">
    <name type="scientific">Cellulomonas cellasea</name>
    <dbReference type="NCBI Taxonomy" id="43670"/>
    <lineage>
        <taxon>Bacteria</taxon>
        <taxon>Bacillati</taxon>
        <taxon>Actinomycetota</taxon>
        <taxon>Actinomycetes</taxon>
        <taxon>Micrococcales</taxon>
        <taxon>Cellulomonadaceae</taxon>
        <taxon>Cellulomonas</taxon>
    </lineage>
</organism>
<comment type="caution">
    <text evidence="2">The sequence shown here is derived from an EMBL/GenBank/DDBJ whole genome shotgun (WGS) entry which is preliminary data.</text>
</comment>
<dbReference type="Gene3D" id="3.40.109.10">
    <property type="entry name" value="NADH Oxidase"/>
    <property type="match status" value="1"/>
</dbReference>
<dbReference type="InterPro" id="IPR029479">
    <property type="entry name" value="Nitroreductase"/>
</dbReference>
<dbReference type="NCBIfam" id="NF003768">
    <property type="entry name" value="PRK05365.1"/>
    <property type="match status" value="1"/>
</dbReference>
<reference evidence="2 3" key="1">
    <citation type="submission" date="2020-08" db="EMBL/GenBank/DDBJ databases">
        <title>The Agave Microbiome: Exploring the role of microbial communities in plant adaptations to desert environments.</title>
        <authorList>
            <person name="Partida-Martinez L.P."/>
        </authorList>
    </citation>
    <scope>NUCLEOTIDE SEQUENCE [LARGE SCALE GENOMIC DNA]</scope>
    <source>
        <strain evidence="2 3">RAS26</strain>
    </source>
</reference>
<dbReference type="PANTHER" id="PTHR43543">
    <property type="entry name" value="MALONIC SEMIALDEHYDE REDUCTASE RUTE-RELATED"/>
    <property type="match status" value="1"/>
</dbReference>
<name>A0A7W4YC19_9CELL</name>
<dbReference type="PANTHER" id="PTHR43543:SF1">
    <property type="entry name" value="MALONIC SEMIALDEHYDE REDUCTASE RUTE-RELATED"/>
    <property type="match status" value="1"/>
</dbReference>